<feature type="region of interest" description="Disordered" evidence="2">
    <location>
        <begin position="23"/>
        <end position="43"/>
    </location>
</feature>
<name>A0ABT4UEW5_9BACT</name>
<dbReference type="RefSeq" id="WP_407029713.1">
    <property type="nucleotide sequence ID" value="NZ_JAQGEF010000001.1"/>
</dbReference>
<evidence type="ECO:0000313" key="4">
    <source>
        <dbReference type="Proteomes" id="UP001210231"/>
    </source>
</evidence>
<comment type="caution">
    <text evidence="3">The sequence shown here is derived from an EMBL/GenBank/DDBJ whole genome shotgun (WGS) entry which is preliminary data.</text>
</comment>
<keyword evidence="1" id="KW-0175">Coiled coil</keyword>
<gene>
    <name evidence="3" type="ORF">O3P16_01070</name>
</gene>
<protein>
    <submittedName>
        <fullName evidence="3">Uncharacterized protein</fullName>
    </submittedName>
</protein>
<dbReference type="EMBL" id="JAQGEF010000001">
    <property type="protein sequence ID" value="MDA3613382.1"/>
    <property type="molecule type" value="Genomic_DNA"/>
</dbReference>
<dbReference type="Proteomes" id="UP001210231">
    <property type="component" value="Unassembled WGS sequence"/>
</dbReference>
<organism evidence="3 4">
    <name type="scientific">Polluticaenibacter yanchengensis</name>
    <dbReference type="NCBI Taxonomy" id="3014562"/>
    <lineage>
        <taxon>Bacteria</taxon>
        <taxon>Pseudomonadati</taxon>
        <taxon>Bacteroidota</taxon>
        <taxon>Chitinophagia</taxon>
        <taxon>Chitinophagales</taxon>
        <taxon>Chitinophagaceae</taxon>
        <taxon>Polluticaenibacter</taxon>
    </lineage>
</organism>
<feature type="compositionally biased region" description="Pro residues" evidence="2">
    <location>
        <begin position="28"/>
        <end position="40"/>
    </location>
</feature>
<sequence length="229" mass="25434">MQESERESRFGGIIGGLRRLIFTDEPPADNPKPAPTPAPVPKVESQPVAPVIVTPVTVDKTIDEKELVKKIYQLFESINKPGVDFFELWNAVEAMGGPTPANIQNAFTTLRVLGLTKDSLLLSGRDYIREIDEKINQDINSKQQEKNQLVQQSQHEKSSLQSKSADLEQKISLLQKELQEVKTQLAQVDSKYAQPIAVINDKINVGSSALRVVTHEINLVINTIEGTIK</sequence>
<evidence type="ECO:0000313" key="3">
    <source>
        <dbReference type="EMBL" id="MDA3613382.1"/>
    </source>
</evidence>
<evidence type="ECO:0000256" key="1">
    <source>
        <dbReference type="SAM" id="Coils"/>
    </source>
</evidence>
<feature type="coiled-coil region" evidence="1">
    <location>
        <begin position="132"/>
        <end position="191"/>
    </location>
</feature>
<reference evidence="3 4" key="1">
    <citation type="submission" date="2022-12" db="EMBL/GenBank/DDBJ databases">
        <title>Chitinophagaceae gen. sp. nov., a new member of the family Chitinophagaceae, isolated from soil in a chemical factory.</title>
        <authorList>
            <person name="Ke Z."/>
        </authorList>
    </citation>
    <scope>NUCLEOTIDE SEQUENCE [LARGE SCALE GENOMIC DNA]</scope>
    <source>
        <strain evidence="3 4">LY-5</strain>
    </source>
</reference>
<proteinExistence type="predicted"/>
<keyword evidence="4" id="KW-1185">Reference proteome</keyword>
<accession>A0ABT4UEW5</accession>
<evidence type="ECO:0000256" key="2">
    <source>
        <dbReference type="SAM" id="MobiDB-lite"/>
    </source>
</evidence>